<gene>
    <name evidence="11" type="ordered locus">MLP_26600</name>
</gene>
<dbReference type="CDD" id="cd03487">
    <property type="entry name" value="RT_Bac_retron_II"/>
    <property type="match status" value="1"/>
</dbReference>
<dbReference type="PANTHER" id="PTHR34047:SF7">
    <property type="entry name" value="RNA-DIRECTED DNA POLYMERASE"/>
    <property type="match status" value="1"/>
</dbReference>
<dbReference type="EMBL" id="AP012204">
    <property type="protein sequence ID" value="BAK35674.1"/>
    <property type="molecule type" value="Genomic_DNA"/>
</dbReference>
<dbReference type="KEGG" id="mph:MLP_26600"/>
<dbReference type="InterPro" id="IPR000123">
    <property type="entry name" value="Reverse_transcriptase_msDNA"/>
</dbReference>
<evidence type="ECO:0000256" key="9">
    <source>
        <dbReference type="ARBA" id="ARBA00048173"/>
    </source>
</evidence>
<comment type="similarity">
    <text evidence="8">Belongs to the bacterial reverse transcriptase family.</text>
</comment>
<accession>F5XI05</accession>
<evidence type="ECO:0000313" key="11">
    <source>
        <dbReference type="EMBL" id="BAK35674.1"/>
    </source>
</evidence>
<evidence type="ECO:0000256" key="6">
    <source>
        <dbReference type="ARBA" id="ARBA00022918"/>
    </source>
</evidence>
<evidence type="ECO:0000256" key="4">
    <source>
        <dbReference type="ARBA" id="ARBA00022723"/>
    </source>
</evidence>
<comment type="catalytic activity">
    <reaction evidence="9">
        <text>DNA(n) + a 2'-deoxyribonucleoside 5'-triphosphate = DNA(n+1) + diphosphate</text>
        <dbReference type="Rhea" id="RHEA:22508"/>
        <dbReference type="Rhea" id="RHEA-COMP:17339"/>
        <dbReference type="Rhea" id="RHEA-COMP:17340"/>
        <dbReference type="ChEBI" id="CHEBI:33019"/>
        <dbReference type="ChEBI" id="CHEBI:61560"/>
        <dbReference type="ChEBI" id="CHEBI:173112"/>
        <dbReference type="EC" id="2.7.7.49"/>
    </reaction>
</comment>
<organism evidence="11 12">
    <name type="scientific">Microlunatus phosphovorus (strain ATCC 700054 / DSM 10555 / JCM 9379 / NBRC 101784 / NCIMB 13414 / VKM Ac-1990 / NM-1)</name>
    <dbReference type="NCBI Taxonomy" id="1032480"/>
    <lineage>
        <taxon>Bacteria</taxon>
        <taxon>Bacillati</taxon>
        <taxon>Actinomycetota</taxon>
        <taxon>Actinomycetes</taxon>
        <taxon>Propionibacteriales</taxon>
        <taxon>Propionibacteriaceae</taxon>
        <taxon>Microlunatus</taxon>
    </lineage>
</organism>
<dbReference type="GO" id="GO:0046872">
    <property type="term" value="F:metal ion binding"/>
    <property type="evidence" value="ECO:0007669"/>
    <property type="project" value="UniProtKB-KW"/>
</dbReference>
<evidence type="ECO:0000259" key="10">
    <source>
        <dbReference type="PROSITE" id="PS50878"/>
    </source>
</evidence>
<keyword evidence="2 11" id="KW-0808">Transferase</keyword>
<dbReference type="Proteomes" id="UP000007947">
    <property type="component" value="Chromosome"/>
</dbReference>
<evidence type="ECO:0000256" key="2">
    <source>
        <dbReference type="ARBA" id="ARBA00022679"/>
    </source>
</evidence>
<protein>
    <recommendedName>
        <fullName evidence="1">RNA-directed DNA polymerase</fullName>
        <ecNumber evidence="1">2.7.7.49</ecNumber>
    </recommendedName>
</protein>
<keyword evidence="6 11" id="KW-0695">RNA-directed DNA polymerase</keyword>
<proteinExistence type="inferred from homology"/>
<dbReference type="InterPro" id="IPR000477">
    <property type="entry name" value="RT_dom"/>
</dbReference>
<evidence type="ECO:0000256" key="7">
    <source>
        <dbReference type="ARBA" id="ARBA00023118"/>
    </source>
</evidence>
<evidence type="ECO:0000256" key="5">
    <source>
        <dbReference type="ARBA" id="ARBA00022842"/>
    </source>
</evidence>
<dbReference type="STRING" id="1032480.MLP_26600"/>
<sequence>MVMRIDPDEGIARGLAWALLAAAEWDKAALTSALGHALGRRHRWIPKVVTEVLAAYPRAPIDRPHELTGFLRTGTSLVHSLARARRQGRAVRLQHIPMVTGTMGLRHWPVPEIDDLGGLALLLELPLEQLIWAADTQGRQRATRSGPLHLYRHTWRPRPGAAPRLLESPTPLLRAVLRRVLDRILVWVPVHPAAHGFVPGRSAPSNARAHVGADVVICLDLRTFFTSITAARVNGLFRVMGYPEPVAWTLAALCTHQTPAHVLAAMPAGGDSTVRHRQRAELRVRHLPQGSPTSPALANLAAHGLDRRLAGLADRLGLTYTRYADDLTFSGSLGNGIGVPRLVGVIGEIVRNEGFVLNTSKTRVRHTGERHEITGLVTNQQLSVPRAYHDQLRAVLHDAVMHGPAVANRAGLPNFRDHLAGRVGWVESVNPVRGRRLRAQFDAIAWPD</sequence>
<dbReference type="SUPFAM" id="SSF56672">
    <property type="entry name" value="DNA/RNA polymerases"/>
    <property type="match status" value="1"/>
</dbReference>
<evidence type="ECO:0000256" key="3">
    <source>
        <dbReference type="ARBA" id="ARBA00022695"/>
    </source>
</evidence>
<dbReference type="Pfam" id="PF00078">
    <property type="entry name" value="RVT_1"/>
    <property type="match status" value="1"/>
</dbReference>
<keyword evidence="7" id="KW-0051">Antiviral defense</keyword>
<dbReference type="GO" id="GO:0003964">
    <property type="term" value="F:RNA-directed DNA polymerase activity"/>
    <property type="evidence" value="ECO:0007669"/>
    <property type="project" value="UniProtKB-KW"/>
</dbReference>
<feature type="domain" description="Reverse transcriptase" evidence="10">
    <location>
        <begin position="137"/>
        <end position="378"/>
    </location>
</feature>
<evidence type="ECO:0000256" key="8">
    <source>
        <dbReference type="ARBA" id="ARBA00034120"/>
    </source>
</evidence>
<dbReference type="AlphaFoldDB" id="F5XI05"/>
<keyword evidence="3 11" id="KW-0548">Nucleotidyltransferase</keyword>
<keyword evidence="4" id="KW-0479">Metal-binding</keyword>
<dbReference type="PRINTS" id="PR00866">
    <property type="entry name" value="RNADNAPOLMS"/>
</dbReference>
<dbReference type="PROSITE" id="PS50878">
    <property type="entry name" value="RT_POL"/>
    <property type="match status" value="1"/>
</dbReference>
<dbReference type="GO" id="GO:0003723">
    <property type="term" value="F:RNA binding"/>
    <property type="evidence" value="ECO:0007669"/>
    <property type="project" value="InterPro"/>
</dbReference>
<dbReference type="HOGENOM" id="CLU_028398_5_0_11"/>
<keyword evidence="12" id="KW-1185">Reference proteome</keyword>
<dbReference type="InterPro" id="IPR043502">
    <property type="entry name" value="DNA/RNA_pol_sf"/>
</dbReference>
<dbReference type="eggNOG" id="COG3344">
    <property type="taxonomic scope" value="Bacteria"/>
</dbReference>
<name>F5XI05_MICPN</name>
<evidence type="ECO:0000256" key="1">
    <source>
        <dbReference type="ARBA" id="ARBA00012493"/>
    </source>
</evidence>
<keyword evidence="5" id="KW-0460">Magnesium</keyword>
<reference evidence="11 12" key="1">
    <citation type="submission" date="2011-05" db="EMBL/GenBank/DDBJ databases">
        <title>Whole genome sequence of Microlunatus phosphovorus NM-1.</title>
        <authorList>
            <person name="Hosoyama A."/>
            <person name="Sasaki K."/>
            <person name="Harada T."/>
            <person name="Igarashi R."/>
            <person name="Kawakoshi A."/>
            <person name="Sasagawa M."/>
            <person name="Fukada J."/>
            <person name="Nakamura S."/>
            <person name="Katano Y."/>
            <person name="Hanada S."/>
            <person name="Kamagata Y."/>
            <person name="Nakamura N."/>
            <person name="Yamazaki S."/>
            <person name="Fujita N."/>
        </authorList>
    </citation>
    <scope>NUCLEOTIDE SEQUENCE [LARGE SCALE GENOMIC DNA]</scope>
    <source>
        <strain evidence="12">ATCC 700054 / DSM 10555 / JCM 9379 / NBRC 101784 / NCIMB 13414 / VKM Ac-1990 / NM-1</strain>
    </source>
</reference>
<evidence type="ECO:0000313" key="12">
    <source>
        <dbReference type="Proteomes" id="UP000007947"/>
    </source>
</evidence>
<dbReference type="GO" id="GO:0051607">
    <property type="term" value="P:defense response to virus"/>
    <property type="evidence" value="ECO:0007669"/>
    <property type="project" value="UniProtKB-KW"/>
</dbReference>
<dbReference type="EC" id="2.7.7.49" evidence="1"/>
<dbReference type="InterPro" id="IPR051083">
    <property type="entry name" value="GrpII_Intron_Splice-Mob/Def"/>
</dbReference>
<dbReference type="PANTHER" id="PTHR34047">
    <property type="entry name" value="NUCLEAR INTRON MATURASE 1, MITOCHONDRIAL-RELATED"/>
    <property type="match status" value="1"/>
</dbReference>